<evidence type="ECO:0000313" key="3">
    <source>
        <dbReference type="Proteomes" id="UP000324222"/>
    </source>
</evidence>
<dbReference type="EMBL" id="VSRR010025317">
    <property type="protein sequence ID" value="MPC66806.1"/>
    <property type="molecule type" value="Genomic_DNA"/>
</dbReference>
<accession>A0A5B7HA35</accession>
<dbReference type="Proteomes" id="UP000324222">
    <property type="component" value="Unassembled WGS sequence"/>
</dbReference>
<sequence>MHNTTRENKRLLTQMWGMTKFYGHRQDVNERSRKDQTKRSDGQEDSDKQTRHRDNNRTNKTVRNLQRGIS</sequence>
<gene>
    <name evidence="2" type="ORF">E2C01_060959</name>
</gene>
<protein>
    <submittedName>
        <fullName evidence="2">Uncharacterized protein</fullName>
    </submittedName>
</protein>
<name>A0A5B7HA35_PORTR</name>
<feature type="region of interest" description="Disordered" evidence="1">
    <location>
        <begin position="20"/>
        <end position="70"/>
    </location>
</feature>
<organism evidence="2 3">
    <name type="scientific">Portunus trituberculatus</name>
    <name type="common">Swimming crab</name>
    <name type="synonym">Neptunus trituberculatus</name>
    <dbReference type="NCBI Taxonomy" id="210409"/>
    <lineage>
        <taxon>Eukaryota</taxon>
        <taxon>Metazoa</taxon>
        <taxon>Ecdysozoa</taxon>
        <taxon>Arthropoda</taxon>
        <taxon>Crustacea</taxon>
        <taxon>Multicrustacea</taxon>
        <taxon>Malacostraca</taxon>
        <taxon>Eumalacostraca</taxon>
        <taxon>Eucarida</taxon>
        <taxon>Decapoda</taxon>
        <taxon>Pleocyemata</taxon>
        <taxon>Brachyura</taxon>
        <taxon>Eubrachyura</taxon>
        <taxon>Portunoidea</taxon>
        <taxon>Portunidae</taxon>
        <taxon>Portuninae</taxon>
        <taxon>Portunus</taxon>
    </lineage>
</organism>
<comment type="caution">
    <text evidence="2">The sequence shown here is derived from an EMBL/GenBank/DDBJ whole genome shotgun (WGS) entry which is preliminary data.</text>
</comment>
<evidence type="ECO:0000313" key="2">
    <source>
        <dbReference type="EMBL" id="MPC66806.1"/>
    </source>
</evidence>
<feature type="compositionally biased region" description="Basic and acidic residues" evidence="1">
    <location>
        <begin position="24"/>
        <end position="57"/>
    </location>
</feature>
<proteinExistence type="predicted"/>
<dbReference type="AlphaFoldDB" id="A0A5B7HA35"/>
<feature type="compositionally biased region" description="Polar residues" evidence="1">
    <location>
        <begin position="58"/>
        <end position="70"/>
    </location>
</feature>
<keyword evidence="3" id="KW-1185">Reference proteome</keyword>
<evidence type="ECO:0000256" key="1">
    <source>
        <dbReference type="SAM" id="MobiDB-lite"/>
    </source>
</evidence>
<reference evidence="2 3" key="1">
    <citation type="submission" date="2019-05" db="EMBL/GenBank/DDBJ databases">
        <title>Another draft genome of Portunus trituberculatus and its Hox gene families provides insights of decapod evolution.</title>
        <authorList>
            <person name="Jeong J.-H."/>
            <person name="Song I."/>
            <person name="Kim S."/>
            <person name="Choi T."/>
            <person name="Kim D."/>
            <person name="Ryu S."/>
            <person name="Kim W."/>
        </authorList>
    </citation>
    <scope>NUCLEOTIDE SEQUENCE [LARGE SCALE GENOMIC DNA]</scope>
    <source>
        <tissue evidence="2">Muscle</tissue>
    </source>
</reference>